<feature type="domain" description="XdhC- CoxI" evidence="1">
    <location>
        <begin position="20"/>
        <end position="85"/>
    </location>
</feature>
<dbReference type="InterPro" id="IPR003777">
    <property type="entry name" value="XdhC_CoxI"/>
</dbReference>
<dbReference type="InterPro" id="IPR036291">
    <property type="entry name" value="NAD(P)-bd_dom_sf"/>
</dbReference>
<name>A0A919CHX8_9GAMM</name>
<dbReference type="SUPFAM" id="SSF51735">
    <property type="entry name" value="NAD(P)-binding Rossmann-fold domains"/>
    <property type="match status" value="1"/>
</dbReference>
<dbReference type="Proteomes" id="UP000644693">
    <property type="component" value="Unassembled WGS sequence"/>
</dbReference>
<dbReference type="InterPro" id="IPR052698">
    <property type="entry name" value="MoCofactor_Util/Proc"/>
</dbReference>
<feature type="domain" description="XdhC Rossmann" evidence="2">
    <location>
        <begin position="169"/>
        <end position="310"/>
    </location>
</feature>
<evidence type="ECO:0000313" key="4">
    <source>
        <dbReference type="Proteomes" id="UP000644693"/>
    </source>
</evidence>
<sequence>MKAIAQDVLQHLSRWLNEENDQPVWLCTIVATVGSSPRPVGAMLACNHRGEQVGSLSGGCVEDDLLARLEAGTLSAERPTMIEYGVTAEENERLGLPCGGRLHVLVETLCHSDLDWVEAVLQALEARRCVQRQCSLANGHSEVSNVQRFHPLSMDENALTQCFGPSQRMLLVGAGQLSQSLAELATAMDYEVIVTDPRQRMLDAWEGPDVQRQAGMPDDAVRALADDDHSVIITLTHDPRIDDMALMEALETRAWYVGALGSARTTEKRLQRLRQLDVPESAIDRLHAPVGLSIGSKTPVEIAVSIMAQVTQLRVARERSE</sequence>
<reference evidence="3" key="1">
    <citation type="journal article" date="2014" name="Int. J. Syst. Evol. Microbiol.">
        <title>Complete genome sequence of Corynebacterium casei LMG S-19264T (=DSM 44701T), isolated from a smear-ripened cheese.</title>
        <authorList>
            <consortium name="US DOE Joint Genome Institute (JGI-PGF)"/>
            <person name="Walter F."/>
            <person name="Albersmeier A."/>
            <person name="Kalinowski J."/>
            <person name="Ruckert C."/>
        </authorList>
    </citation>
    <scope>NUCLEOTIDE SEQUENCE</scope>
    <source>
        <strain evidence="3">KCTC 23430</strain>
    </source>
</reference>
<gene>
    <name evidence="3" type="ORF">GCM10007053_05050</name>
</gene>
<dbReference type="Pfam" id="PF02625">
    <property type="entry name" value="XdhC_CoxI"/>
    <property type="match status" value="1"/>
</dbReference>
<dbReference type="RefSeq" id="WP_189474859.1">
    <property type="nucleotide sequence ID" value="NZ_BMYM01000001.1"/>
</dbReference>
<keyword evidence="4" id="KW-1185">Reference proteome</keyword>
<dbReference type="Gene3D" id="3.40.50.720">
    <property type="entry name" value="NAD(P)-binding Rossmann-like Domain"/>
    <property type="match status" value="1"/>
</dbReference>
<dbReference type="PANTHER" id="PTHR30388:SF4">
    <property type="entry name" value="MOLYBDENUM COFACTOR INSERTION CHAPERONE PAOD"/>
    <property type="match status" value="1"/>
</dbReference>
<dbReference type="InterPro" id="IPR027051">
    <property type="entry name" value="XdhC_Rossmann_dom"/>
</dbReference>
<evidence type="ECO:0000259" key="1">
    <source>
        <dbReference type="Pfam" id="PF02625"/>
    </source>
</evidence>
<comment type="caution">
    <text evidence="3">The sequence shown here is derived from an EMBL/GenBank/DDBJ whole genome shotgun (WGS) entry which is preliminary data.</text>
</comment>
<dbReference type="AlphaFoldDB" id="A0A919CHX8"/>
<dbReference type="Pfam" id="PF13478">
    <property type="entry name" value="XdhC_C"/>
    <property type="match status" value="1"/>
</dbReference>
<reference evidence="3" key="2">
    <citation type="submission" date="2020-09" db="EMBL/GenBank/DDBJ databases">
        <authorList>
            <person name="Sun Q."/>
            <person name="Kim S."/>
        </authorList>
    </citation>
    <scope>NUCLEOTIDE SEQUENCE</scope>
    <source>
        <strain evidence="3">KCTC 23430</strain>
    </source>
</reference>
<proteinExistence type="predicted"/>
<evidence type="ECO:0008006" key="5">
    <source>
        <dbReference type="Google" id="ProtNLM"/>
    </source>
</evidence>
<organism evidence="3 4">
    <name type="scientific">Parahalioglobus pacificus</name>
    <dbReference type="NCBI Taxonomy" id="930806"/>
    <lineage>
        <taxon>Bacteria</taxon>
        <taxon>Pseudomonadati</taxon>
        <taxon>Pseudomonadota</taxon>
        <taxon>Gammaproteobacteria</taxon>
        <taxon>Cellvibrionales</taxon>
        <taxon>Halieaceae</taxon>
        <taxon>Parahalioglobus</taxon>
    </lineage>
</organism>
<protein>
    <recommendedName>
        <fullName evidence="5">Xanthine dehydrogenase accessory factor</fullName>
    </recommendedName>
</protein>
<evidence type="ECO:0000259" key="2">
    <source>
        <dbReference type="Pfam" id="PF13478"/>
    </source>
</evidence>
<dbReference type="PANTHER" id="PTHR30388">
    <property type="entry name" value="ALDEHYDE OXIDOREDUCTASE MOLYBDENUM COFACTOR ASSEMBLY PROTEIN"/>
    <property type="match status" value="1"/>
</dbReference>
<evidence type="ECO:0000313" key="3">
    <source>
        <dbReference type="EMBL" id="GHD27146.1"/>
    </source>
</evidence>
<dbReference type="EMBL" id="BMYM01000001">
    <property type="protein sequence ID" value="GHD27146.1"/>
    <property type="molecule type" value="Genomic_DNA"/>
</dbReference>
<accession>A0A919CHX8</accession>